<proteinExistence type="predicted"/>
<dbReference type="EMBL" id="AYYR01000106">
    <property type="protein sequence ID" value="KRM74019.1"/>
    <property type="molecule type" value="Genomic_DNA"/>
</dbReference>
<name>A0A0R2BEC1_SECCO</name>
<gene>
    <name evidence="1" type="ORF">FC82_GL000790</name>
</gene>
<organism evidence="1 2">
    <name type="scientific">Secundilactobacillus collinoides DSM 20515 = JCM 1123</name>
    <dbReference type="NCBI Taxonomy" id="1423733"/>
    <lineage>
        <taxon>Bacteria</taxon>
        <taxon>Bacillati</taxon>
        <taxon>Bacillota</taxon>
        <taxon>Bacilli</taxon>
        <taxon>Lactobacillales</taxon>
        <taxon>Lactobacillaceae</taxon>
        <taxon>Secundilactobacillus</taxon>
    </lineage>
</organism>
<evidence type="ECO:0000313" key="2">
    <source>
        <dbReference type="Proteomes" id="UP000051845"/>
    </source>
</evidence>
<comment type="caution">
    <text evidence="1">The sequence shown here is derived from an EMBL/GenBank/DDBJ whole genome shotgun (WGS) entry which is preliminary data.</text>
</comment>
<dbReference type="PATRIC" id="fig|1423733.4.peg.822"/>
<accession>A0A0R2BEC1</accession>
<dbReference type="RefSeq" id="WP_054759808.1">
    <property type="nucleotide sequence ID" value="NZ_AYYR01000106.1"/>
</dbReference>
<dbReference type="AlphaFoldDB" id="A0A0R2BEC1"/>
<reference evidence="1 2" key="1">
    <citation type="journal article" date="2015" name="Genome Announc.">
        <title>Expanding the biotechnology potential of lactobacilli through comparative genomics of 213 strains and associated genera.</title>
        <authorList>
            <person name="Sun Z."/>
            <person name="Harris H.M."/>
            <person name="McCann A."/>
            <person name="Guo C."/>
            <person name="Argimon S."/>
            <person name="Zhang W."/>
            <person name="Yang X."/>
            <person name="Jeffery I.B."/>
            <person name="Cooney J.C."/>
            <person name="Kagawa T.F."/>
            <person name="Liu W."/>
            <person name="Song Y."/>
            <person name="Salvetti E."/>
            <person name="Wrobel A."/>
            <person name="Rasinkangas P."/>
            <person name="Parkhill J."/>
            <person name="Rea M.C."/>
            <person name="O'Sullivan O."/>
            <person name="Ritari J."/>
            <person name="Douillard F.P."/>
            <person name="Paul Ross R."/>
            <person name="Yang R."/>
            <person name="Briner A.E."/>
            <person name="Felis G.E."/>
            <person name="de Vos W.M."/>
            <person name="Barrangou R."/>
            <person name="Klaenhammer T.R."/>
            <person name="Caufield P.W."/>
            <person name="Cui Y."/>
            <person name="Zhang H."/>
            <person name="O'Toole P.W."/>
        </authorList>
    </citation>
    <scope>NUCLEOTIDE SEQUENCE [LARGE SCALE GENOMIC DNA]</scope>
    <source>
        <strain evidence="1 2">DSM 20515</strain>
    </source>
</reference>
<sequence length="114" mass="13139">MDYPFDQNDVIASVKSLSDVELSDDILNSLLPIAYGLIKPLNIPINDKFVWNQIMEMKMLSLIWINSDLGKGILVDNFKDLHTQYNGNAVNQWEELLNDFLIRYGYSGWRTKLG</sequence>
<dbReference type="Proteomes" id="UP000051845">
    <property type="component" value="Unassembled WGS sequence"/>
</dbReference>
<protein>
    <submittedName>
        <fullName evidence="1">Uncharacterized protein</fullName>
    </submittedName>
</protein>
<dbReference type="STRING" id="33960.TY91_15790"/>
<evidence type="ECO:0000313" key="1">
    <source>
        <dbReference type="EMBL" id="KRM74019.1"/>
    </source>
</evidence>